<feature type="coiled-coil region" evidence="1">
    <location>
        <begin position="628"/>
        <end position="655"/>
    </location>
</feature>
<evidence type="ECO:0000313" key="3">
    <source>
        <dbReference type="EMBL" id="RPA75588.1"/>
    </source>
</evidence>
<organism evidence="3 4">
    <name type="scientific">Ascobolus immersus RN42</name>
    <dbReference type="NCBI Taxonomy" id="1160509"/>
    <lineage>
        <taxon>Eukaryota</taxon>
        <taxon>Fungi</taxon>
        <taxon>Dikarya</taxon>
        <taxon>Ascomycota</taxon>
        <taxon>Pezizomycotina</taxon>
        <taxon>Pezizomycetes</taxon>
        <taxon>Pezizales</taxon>
        <taxon>Ascobolaceae</taxon>
        <taxon>Ascobolus</taxon>
    </lineage>
</organism>
<proteinExistence type="predicted"/>
<dbReference type="EMBL" id="ML119761">
    <property type="protein sequence ID" value="RPA75588.1"/>
    <property type="molecule type" value="Genomic_DNA"/>
</dbReference>
<keyword evidence="4" id="KW-1185">Reference proteome</keyword>
<reference evidence="3 4" key="1">
    <citation type="journal article" date="2018" name="Nat. Ecol. Evol.">
        <title>Pezizomycetes genomes reveal the molecular basis of ectomycorrhizal truffle lifestyle.</title>
        <authorList>
            <person name="Murat C."/>
            <person name="Payen T."/>
            <person name="Noel B."/>
            <person name="Kuo A."/>
            <person name="Morin E."/>
            <person name="Chen J."/>
            <person name="Kohler A."/>
            <person name="Krizsan K."/>
            <person name="Balestrini R."/>
            <person name="Da Silva C."/>
            <person name="Montanini B."/>
            <person name="Hainaut M."/>
            <person name="Levati E."/>
            <person name="Barry K.W."/>
            <person name="Belfiori B."/>
            <person name="Cichocki N."/>
            <person name="Clum A."/>
            <person name="Dockter R.B."/>
            <person name="Fauchery L."/>
            <person name="Guy J."/>
            <person name="Iotti M."/>
            <person name="Le Tacon F."/>
            <person name="Lindquist E.A."/>
            <person name="Lipzen A."/>
            <person name="Malagnac F."/>
            <person name="Mello A."/>
            <person name="Molinier V."/>
            <person name="Miyauchi S."/>
            <person name="Poulain J."/>
            <person name="Riccioni C."/>
            <person name="Rubini A."/>
            <person name="Sitrit Y."/>
            <person name="Splivallo R."/>
            <person name="Traeger S."/>
            <person name="Wang M."/>
            <person name="Zifcakova L."/>
            <person name="Wipf D."/>
            <person name="Zambonelli A."/>
            <person name="Paolocci F."/>
            <person name="Nowrousian M."/>
            <person name="Ottonello S."/>
            <person name="Baldrian P."/>
            <person name="Spatafora J.W."/>
            <person name="Henrissat B."/>
            <person name="Nagy L.G."/>
            <person name="Aury J.M."/>
            <person name="Wincker P."/>
            <person name="Grigoriev I.V."/>
            <person name="Bonfante P."/>
            <person name="Martin F.M."/>
        </authorList>
    </citation>
    <scope>NUCLEOTIDE SEQUENCE [LARGE SCALE GENOMIC DNA]</scope>
    <source>
        <strain evidence="3 4">RN42</strain>
    </source>
</reference>
<evidence type="ECO:0000256" key="1">
    <source>
        <dbReference type="SAM" id="Coils"/>
    </source>
</evidence>
<dbReference type="AlphaFoldDB" id="A0A3N4HSV3"/>
<keyword evidence="1" id="KW-0175">Coiled coil</keyword>
<dbReference type="Proteomes" id="UP000275078">
    <property type="component" value="Unassembled WGS sequence"/>
</dbReference>
<sequence length="908" mass="102728">MKPSSTIPGSSQGGVALNLVRLGRTLLLEVLARAWFTTSRVFNEVFRDATSLLALRHNRDVVGSGMAAVWSGKADEYSTTWGHKRKCIRRAKLPSSFSTSFQPETDILLNRYRSTAPSPAQALYYLLQNPRTEARSNSNYPAKQFATFYCSLSLQYRSVVVILLDKMAEELVFVQYSPEDAENMDIDDDFEMEVDDPYVQYSSSSRPGTANSRSNRFSWSSGASVSEWAASAQEPGEEQLQPYEAIIDLSVAIDLETEPEDPIPLPANPAGIEQVQGVNAEPGNPPLNLDAIQTDIRHDEGFEGSPVPLTPSDEGTDRGKSDAASHSTDDSGQLFGYDVPPSEQSNPLIQLQAREMGFYRWLFQTILLNREHVGLPIPSIEDWETQLSAIFIRVPDTPQEPVSFKDDTTQGLGWGMGEKMVRFRLYGLTQDGKRDMSNVIGNYLLLLLEAGSDSEDTTAITKQRDRLNHLIHMEVSAATMIKAFAEKRKKENLRKVVPKILGFEYSYERDPSAPAHAFESLVLLHNTGWILMELDTKDRTITAQQYLDKQIRTKLDSYKFQQTGKHVVDAARPEEQAIIPRSIAAMLQVSLNPSFEDYSKVKPGADDKAQVEDFTDATRGRYKYAKTLSDDISKIKKLTKQIAEVEKELYELGESMPKSSEAAARGNRYFKIRAPTHDFSNSEYQPEYNWKRYSYGFRSGPCGKDKDGNPNYGTDILTGLHIVEDETLAIRNAGLTYCAPYEEIVHTASADSDTGTDREYMKEEEIINRAQTEQILHHTRFGLYNTFFSRSKEPKLVGIALWRYTYFLPMDYVRDRHMWPNTYEGNRIIQYIDRKRIGFHEREEGIAGSFYIHALRNSSTGSGSVLLHPDHTDRSYINKPHSALFDTYNHGLQPSDYIQPEIEHHDNL</sequence>
<name>A0A3N4HSV3_ASCIM</name>
<feature type="compositionally biased region" description="Basic and acidic residues" evidence="2">
    <location>
        <begin position="315"/>
        <end position="329"/>
    </location>
</feature>
<feature type="region of interest" description="Disordered" evidence="2">
    <location>
        <begin position="299"/>
        <end position="342"/>
    </location>
</feature>
<accession>A0A3N4HSV3</accession>
<evidence type="ECO:0000256" key="2">
    <source>
        <dbReference type="SAM" id="MobiDB-lite"/>
    </source>
</evidence>
<protein>
    <submittedName>
        <fullName evidence="3">Uncharacterized protein</fullName>
    </submittedName>
</protein>
<evidence type="ECO:0000313" key="4">
    <source>
        <dbReference type="Proteomes" id="UP000275078"/>
    </source>
</evidence>
<gene>
    <name evidence="3" type="ORF">BJ508DRAFT_379983</name>
</gene>